<evidence type="ECO:0000313" key="2">
    <source>
        <dbReference type="EMBL" id="KAJ7027526.1"/>
    </source>
</evidence>
<comment type="caution">
    <text evidence="2">The sequence shown here is derived from an EMBL/GenBank/DDBJ whole genome shotgun (WGS) entry which is preliminary data.</text>
</comment>
<proteinExistence type="predicted"/>
<keyword evidence="1" id="KW-1133">Transmembrane helix</keyword>
<evidence type="ECO:0000256" key="1">
    <source>
        <dbReference type="SAM" id="Phobius"/>
    </source>
</evidence>
<organism evidence="2 3">
    <name type="scientific">Mycena alexandri</name>
    <dbReference type="NCBI Taxonomy" id="1745969"/>
    <lineage>
        <taxon>Eukaryota</taxon>
        <taxon>Fungi</taxon>
        <taxon>Dikarya</taxon>
        <taxon>Basidiomycota</taxon>
        <taxon>Agaricomycotina</taxon>
        <taxon>Agaricomycetes</taxon>
        <taxon>Agaricomycetidae</taxon>
        <taxon>Agaricales</taxon>
        <taxon>Marasmiineae</taxon>
        <taxon>Mycenaceae</taxon>
        <taxon>Mycena</taxon>
    </lineage>
</organism>
<name>A0AAD6SGG0_9AGAR</name>
<reference evidence="2" key="1">
    <citation type="submission" date="2023-03" db="EMBL/GenBank/DDBJ databases">
        <title>Massive genome expansion in bonnet fungi (Mycena s.s.) driven by repeated elements and novel gene families across ecological guilds.</title>
        <authorList>
            <consortium name="Lawrence Berkeley National Laboratory"/>
            <person name="Harder C.B."/>
            <person name="Miyauchi S."/>
            <person name="Viragh M."/>
            <person name="Kuo A."/>
            <person name="Thoen E."/>
            <person name="Andreopoulos B."/>
            <person name="Lu D."/>
            <person name="Skrede I."/>
            <person name="Drula E."/>
            <person name="Henrissat B."/>
            <person name="Morin E."/>
            <person name="Kohler A."/>
            <person name="Barry K."/>
            <person name="LaButti K."/>
            <person name="Morin E."/>
            <person name="Salamov A."/>
            <person name="Lipzen A."/>
            <person name="Mereny Z."/>
            <person name="Hegedus B."/>
            <person name="Baldrian P."/>
            <person name="Stursova M."/>
            <person name="Weitz H."/>
            <person name="Taylor A."/>
            <person name="Grigoriev I.V."/>
            <person name="Nagy L.G."/>
            <person name="Martin F."/>
            <person name="Kauserud H."/>
        </authorList>
    </citation>
    <scope>NUCLEOTIDE SEQUENCE</scope>
    <source>
        <strain evidence="2">CBHHK200</strain>
    </source>
</reference>
<keyword evidence="1" id="KW-0472">Membrane</keyword>
<gene>
    <name evidence="2" type="ORF">C8F04DRAFT_90106</name>
</gene>
<keyword evidence="3" id="KW-1185">Reference proteome</keyword>
<sequence length="255" mass="29300">MEHWKCRRRCHHRAFTRSPTWHPMFGSVHDPPREALCVIPSASDLLRPRRRQEWKMPTHVHADLATRCSLAPPALRWGARGESLFLRATRGGAAISCNRGPLMPPGDSPSGRDQSTRLYSLIHSRSGVLYPRCWHVRPSSPRHLLCWRYRHRDMSLTAWIAVMPERNFFGGLILFYFRCFPCFASFRSLRLPFFHSSRDRRELVHPARAFLGTTASLSLFGGVQQLPCLDLSGTRALCSRRHIARLFGVSLCTRT</sequence>
<protein>
    <submittedName>
        <fullName evidence="2">Uncharacterized protein</fullName>
    </submittedName>
</protein>
<accession>A0AAD6SGG0</accession>
<feature type="transmembrane region" description="Helical" evidence="1">
    <location>
        <begin position="156"/>
        <end position="177"/>
    </location>
</feature>
<dbReference type="EMBL" id="JARJCM010000123">
    <property type="protein sequence ID" value="KAJ7027526.1"/>
    <property type="molecule type" value="Genomic_DNA"/>
</dbReference>
<dbReference type="Proteomes" id="UP001218188">
    <property type="component" value="Unassembled WGS sequence"/>
</dbReference>
<keyword evidence="1" id="KW-0812">Transmembrane</keyword>
<evidence type="ECO:0000313" key="3">
    <source>
        <dbReference type="Proteomes" id="UP001218188"/>
    </source>
</evidence>
<dbReference type="AlphaFoldDB" id="A0AAD6SGG0"/>